<dbReference type="STRING" id="418495.SAMN05216215_101862"/>
<dbReference type="InterPro" id="IPR053141">
    <property type="entry name" value="Mycobact_SerProt_Inhib_Rv3364c"/>
</dbReference>
<evidence type="ECO:0000313" key="3">
    <source>
        <dbReference type="Proteomes" id="UP000199529"/>
    </source>
</evidence>
<dbReference type="Pfam" id="PF03259">
    <property type="entry name" value="Robl_LC7"/>
    <property type="match status" value="1"/>
</dbReference>
<dbReference type="InterPro" id="IPR004942">
    <property type="entry name" value="Roadblock/LAMTOR2_dom"/>
</dbReference>
<dbReference type="SUPFAM" id="SSF103196">
    <property type="entry name" value="Roadblock/LC7 domain"/>
    <property type="match status" value="1"/>
</dbReference>
<reference evidence="3" key="1">
    <citation type="submission" date="2016-10" db="EMBL/GenBank/DDBJ databases">
        <authorList>
            <person name="Varghese N."/>
            <person name="Submissions S."/>
        </authorList>
    </citation>
    <scope>NUCLEOTIDE SEQUENCE [LARGE SCALE GENOMIC DNA]</scope>
    <source>
        <strain evidence="3">CGMCC 4.3530</strain>
    </source>
</reference>
<dbReference type="AlphaFoldDB" id="A0A1H3G661"/>
<dbReference type="Gene3D" id="3.30.450.30">
    <property type="entry name" value="Dynein light chain 2a, cytoplasmic"/>
    <property type="match status" value="1"/>
</dbReference>
<evidence type="ECO:0000259" key="1">
    <source>
        <dbReference type="SMART" id="SM00960"/>
    </source>
</evidence>
<dbReference type="EMBL" id="FNOK01000018">
    <property type="protein sequence ID" value="SDX98751.1"/>
    <property type="molecule type" value="Genomic_DNA"/>
</dbReference>
<name>A0A1H3G661_9PSEU</name>
<dbReference type="PANTHER" id="PTHR36222">
    <property type="entry name" value="SERINE PROTEASE INHIBITOR RV3364C"/>
    <property type="match status" value="1"/>
</dbReference>
<accession>A0A1H3G661</accession>
<dbReference type="PANTHER" id="PTHR36222:SF1">
    <property type="entry name" value="SERINE PROTEASE INHIBITOR RV3364C"/>
    <property type="match status" value="1"/>
</dbReference>
<proteinExistence type="predicted"/>
<organism evidence="2 3">
    <name type="scientific">Saccharopolyspora shandongensis</name>
    <dbReference type="NCBI Taxonomy" id="418495"/>
    <lineage>
        <taxon>Bacteria</taxon>
        <taxon>Bacillati</taxon>
        <taxon>Actinomycetota</taxon>
        <taxon>Actinomycetes</taxon>
        <taxon>Pseudonocardiales</taxon>
        <taxon>Pseudonocardiaceae</taxon>
        <taxon>Saccharopolyspora</taxon>
    </lineage>
</organism>
<sequence length="141" mass="14621">MMDHDTTSPANYVHELLRKVPKARCGLVASRDGLAITAVNLDSTSAARLSATVSAIFSLVGQAAVEAGDGGGGDVHQLHAEVSNSILSIVGAEGSVLAVLSDLEVNRKVLGFEMRKLVKALPEQMSTPPRMTTPPTTLSAG</sequence>
<dbReference type="SMART" id="SM00960">
    <property type="entry name" value="Robl_LC7"/>
    <property type="match status" value="1"/>
</dbReference>
<evidence type="ECO:0000313" key="2">
    <source>
        <dbReference type="EMBL" id="SDX98751.1"/>
    </source>
</evidence>
<dbReference type="RefSeq" id="WP_093267514.1">
    <property type="nucleotide sequence ID" value="NZ_FNOK01000018.1"/>
</dbReference>
<dbReference type="Proteomes" id="UP000199529">
    <property type="component" value="Unassembled WGS sequence"/>
</dbReference>
<gene>
    <name evidence="2" type="ORF">SAMN05216215_101862</name>
</gene>
<protein>
    <submittedName>
        <fullName evidence="2">Predicted regulator of Ras-like GTPase activity, Roadblock/LC7/MglB family</fullName>
    </submittedName>
</protein>
<keyword evidence="3" id="KW-1185">Reference proteome</keyword>
<feature type="domain" description="Roadblock/LAMTOR2" evidence="1">
    <location>
        <begin position="10"/>
        <end position="101"/>
    </location>
</feature>